<evidence type="ECO:0000313" key="1">
    <source>
        <dbReference type="EMBL" id="MVA74664.1"/>
    </source>
</evidence>
<dbReference type="EMBL" id="WPCU01000003">
    <property type="protein sequence ID" value="MVA74664.1"/>
    <property type="molecule type" value="Genomic_DNA"/>
</dbReference>
<evidence type="ECO:0000313" key="2">
    <source>
        <dbReference type="Proteomes" id="UP000435304"/>
    </source>
</evidence>
<gene>
    <name evidence="1" type="ORF">GC722_01245</name>
</gene>
<name>A0A6A9USW5_9ACTN</name>
<reference evidence="1 2" key="1">
    <citation type="submission" date="2019-12" db="EMBL/GenBank/DDBJ databases">
        <title>Auraticoccus cholistani sp. nov., an actinomycete isolated from soil of Cholistan desert.</title>
        <authorList>
            <person name="Cheema M.T."/>
        </authorList>
    </citation>
    <scope>NUCLEOTIDE SEQUENCE [LARGE SCALE GENOMIC DNA]</scope>
    <source>
        <strain evidence="1 2">F435</strain>
    </source>
</reference>
<dbReference type="AlphaFoldDB" id="A0A6A9USW5"/>
<dbReference type="Proteomes" id="UP000435304">
    <property type="component" value="Unassembled WGS sequence"/>
</dbReference>
<proteinExistence type="predicted"/>
<protein>
    <submittedName>
        <fullName evidence="1">Uncharacterized protein</fullName>
    </submittedName>
</protein>
<dbReference type="RefSeq" id="WP_197429672.1">
    <property type="nucleotide sequence ID" value="NZ_WPCU01000003.1"/>
</dbReference>
<accession>A0A6A9USW5</accession>
<comment type="caution">
    <text evidence="1">The sequence shown here is derived from an EMBL/GenBank/DDBJ whole genome shotgun (WGS) entry which is preliminary data.</text>
</comment>
<keyword evidence="2" id="KW-1185">Reference proteome</keyword>
<organism evidence="1 2">
    <name type="scientific">Auraticoccus cholistanensis</name>
    <dbReference type="NCBI Taxonomy" id="2656650"/>
    <lineage>
        <taxon>Bacteria</taxon>
        <taxon>Bacillati</taxon>
        <taxon>Actinomycetota</taxon>
        <taxon>Actinomycetes</taxon>
        <taxon>Propionibacteriales</taxon>
        <taxon>Propionibacteriaceae</taxon>
        <taxon>Auraticoccus</taxon>
    </lineage>
</organism>
<sequence>MADDLHTHVASDLGLDGPVRTMVASGFGLVGSLPHVVGTGCGLQVPRVDTARRPEDVTCLPCRQYARQRYLEHAQAIDRLVGVSGTGTDPEQLRQAADAARDLARRFATDDEEP</sequence>